<keyword evidence="1" id="KW-0694">RNA-binding</keyword>
<protein>
    <submittedName>
        <fullName evidence="5">A-kinase anchor protein 1, mitochondrial</fullName>
    </submittedName>
</protein>
<dbReference type="SUPFAM" id="SSF54791">
    <property type="entry name" value="Eukaryotic type KH-domain (KH-domain type I)"/>
    <property type="match status" value="1"/>
</dbReference>
<dbReference type="InterPro" id="IPR004088">
    <property type="entry name" value="KH_dom_type_1"/>
</dbReference>
<dbReference type="GO" id="GO:0003723">
    <property type="term" value="F:RNA binding"/>
    <property type="evidence" value="ECO:0007669"/>
    <property type="project" value="UniProtKB-UniRule"/>
</dbReference>
<dbReference type="InterPro" id="IPR035437">
    <property type="entry name" value="SNase_OB-fold_sf"/>
</dbReference>
<dbReference type="OrthoDB" id="10069557at2759"/>
<dbReference type="InterPro" id="IPR047368">
    <property type="entry name" value="KH-I_AKAP1"/>
</dbReference>
<accession>A0A8J0UFK0</accession>
<evidence type="ECO:0000259" key="3">
    <source>
        <dbReference type="PROSITE" id="PS50304"/>
    </source>
</evidence>
<proteinExistence type="predicted"/>
<dbReference type="GO" id="GO:0005739">
    <property type="term" value="C:mitochondrion"/>
    <property type="evidence" value="ECO:0000318"/>
    <property type="project" value="GO_Central"/>
</dbReference>
<dbReference type="PROSITE" id="PS50304">
    <property type="entry name" value="TUDOR"/>
    <property type="match status" value="1"/>
</dbReference>
<dbReference type="Pfam" id="PF00013">
    <property type="entry name" value="KH_1"/>
    <property type="match status" value="1"/>
</dbReference>
<keyword evidence="2" id="KW-1133">Transmembrane helix</keyword>
<dbReference type="PANTHER" id="PTHR22948:SF65">
    <property type="entry name" value="A-KINASE ANCHORING PROTEIN 1"/>
    <property type="match status" value="1"/>
</dbReference>
<dbReference type="PANTHER" id="PTHR22948">
    <property type="entry name" value="TUDOR DOMAIN CONTAINING PROTEIN"/>
    <property type="match status" value="1"/>
</dbReference>
<dbReference type="SUPFAM" id="SSF63748">
    <property type="entry name" value="Tudor/PWWP/MBT"/>
    <property type="match status" value="1"/>
</dbReference>
<dbReference type="CTD" id="108708368"/>
<evidence type="ECO:0000313" key="4">
    <source>
        <dbReference type="Proteomes" id="UP000186698"/>
    </source>
</evidence>
<dbReference type="GO" id="GO:0034237">
    <property type="term" value="F:protein kinase A regulatory subunit binding"/>
    <property type="evidence" value="ECO:0000318"/>
    <property type="project" value="GO_Central"/>
</dbReference>
<dbReference type="Pfam" id="PF00567">
    <property type="entry name" value="TUDOR"/>
    <property type="match status" value="1"/>
</dbReference>
<gene>
    <name evidence="5" type="primary">LOC108708368</name>
</gene>
<dbReference type="InterPro" id="IPR050621">
    <property type="entry name" value="Tudor_domain_containing"/>
</dbReference>
<keyword evidence="4" id="KW-1185">Reference proteome</keyword>
<dbReference type="AlphaFoldDB" id="A0A8J0UFK0"/>
<reference evidence="5" key="1">
    <citation type="submission" date="2025-08" db="UniProtKB">
        <authorList>
            <consortium name="RefSeq"/>
        </authorList>
    </citation>
    <scope>IDENTIFICATION</scope>
    <source>
        <strain evidence="5">J_2021</strain>
        <tissue evidence="5">Erythrocytes</tissue>
    </source>
</reference>
<evidence type="ECO:0000313" key="5">
    <source>
        <dbReference type="RefSeq" id="XP_018102485.2"/>
    </source>
</evidence>
<dbReference type="Gene3D" id="3.30.1370.10">
    <property type="entry name" value="K Homology domain, type 1"/>
    <property type="match status" value="1"/>
</dbReference>
<dbReference type="CDD" id="cd20407">
    <property type="entry name" value="Tudor_AKAP1"/>
    <property type="match status" value="1"/>
</dbReference>
<dbReference type="Gene3D" id="2.30.30.140">
    <property type="match status" value="1"/>
</dbReference>
<dbReference type="GO" id="GO:0016020">
    <property type="term" value="C:membrane"/>
    <property type="evidence" value="ECO:0000318"/>
    <property type="project" value="GO_Central"/>
</dbReference>
<sequence length="1075" mass="118162">MPEVKRCHVTQQHLSFIDPRGREVSSRPLCCNSEFPCGQLLKMALRMRLIFPYAVSGVLALIGCWWLFSRKKDPRSKKHKSITAPSDKVQVDDDQKEFVLTQDLVSCLREQPVLLNRTDAPKTSSVSSGELGNSLIECISLESIQREPNNENIVICPLNEIKDNSECYNIGNSKATNGTAGSVEDLCISSASDSTQTLLSLPNGTNVAVAHDDTSGGFEEASNILLPCESVCVSKLDTDSLKIAAVNEDIIGAYEQTTVTPVDALSCVIETINKTSKQPTEDKPLHVASVTNENEELEILTPGQDCNGVLEHITTEVCSHPLDFPEITLTDDLDVQHTIHESVEADVEVEAVVKMSVSIPFSLSTTNEGHVIFESVSRVQECQQQNHSQQDTNSVQPVKVIGGGTLEQEGMDALQQDKVNKGDTLNRDTESVILKKMEPPVLVMLPTSCIETVSAATLSEDKCAAVLSAYSHCLEKAETFVASDDVVADNSKGNAKQIFGDYDANMVEQLAINIISKVIVAAKQEILSGKVSNILETSYQEQDTGIEDSQLQEAQSSEESLEVIQEQNGLASGLQSASFTVNDLTCESLQTEQKDAEVVINTFSVIHDFCPEQQSKEAEYIEKDFVHRTKKEPDFSPVHKGVDSFDEAHEIIDDSNISSCTSEEGICLEEPLQSTVLSGVGMGSYDSLSTSGIETTQEQFSMSSDQVKKFNLVETKNLSYSNGDLKRTSPDLKNECQWIPENEVDHSGGSDVNSMDSVDSGCALKKTEPLQHVKGEDLKKAELVIWEIEVPKHLVGRLIGKQGRFVSFLKESSGAKIYISTLPYTQDFQICHIEGSRQQIDRALALIGKKFKELNLTNIYAPPPCLALHSLPMTSWLMLPDGVTVEVIVVNVVNAGHMFVQQHTHPTFHALRSLDQQMNLCYSQPGIPTLPTPVEAGVICAAPAEDNAWWRAQVVAYFKDSEEVEIRYVDYGGYEKVKVDILRQIRSDFVTLPFQGAEVLLDNVIPLAESDHFSTEADEAATEMTRGTALLAQVTNYDAATGLPLIQLWSMMADEVVSVNRTLVERGFAQWMDSF</sequence>
<dbReference type="InterPro" id="IPR004087">
    <property type="entry name" value="KH_dom"/>
</dbReference>
<feature type="domain" description="Tudor" evidence="3">
    <location>
        <begin position="933"/>
        <end position="992"/>
    </location>
</feature>
<dbReference type="Proteomes" id="UP000186698">
    <property type="component" value="Chromosome 2L"/>
</dbReference>
<organism evidence="4 5">
    <name type="scientific">Xenopus laevis</name>
    <name type="common">African clawed frog</name>
    <dbReference type="NCBI Taxonomy" id="8355"/>
    <lineage>
        <taxon>Eukaryota</taxon>
        <taxon>Metazoa</taxon>
        <taxon>Chordata</taxon>
        <taxon>Craniata</taxon>
        <taxon>Vertebrata</taxon>
        <taxon>Euteleostomi</taxon>
        <taxon>Amphibia</taxon>
        <taxon>Batrachia</taxon>
        <taxon>Anura</taxon>
        <taxon>Pipoidea</taxon>
        <taxon>Pipidae</taxon>
        <taxon>Xenopodinae</taxon>
        <taxon>Xenopus</taxon>
        <taxon>Xenopus</taxon>
    </lineage>
</organism>
<dbReference type="InterPro" id="IPR036612">
    <property type="entry name" value="KH_dom_type_1_sf"/>
</dbReference>
<dbReference type="InterPro" id="IPR047367">
    <property type="entry name" value="Tudor_AKAP1"/>
</dbReference>
<dbReference type="InterPro" id="IPR002999">
    <property type="entry name" value="Tudor"/>
</dbReference>
<keyword evidence="2" id="KW-0812">Transmembrane</keyword>
<evidence type="ECO:0000256" key="2">
    <source>
        <dbReference type="SAM" id="Phobius"/>
    </source>
</evidence>
<evidence type="ECO:0000256" key="1">
    <source>
        <dbReference type="PROSITE-ProRule" id="PRU00117"/>
    </source>
</evidence>
<dbReference type="KEGG" id="xla:108708368"/>
<feature type="transmembrane region" description="Helical" evidence="2">
    <location>
        <begin position="49"/>
        <end position="68"/>
    </location>
</feature>
<dbReference type="GeneID" id="108708368"/>
<dbReference type="SMART" id="SM00333">
    <property type="entry name" value="TUDOR"/>
    <property type="match status" value="1"/>
</dbReference>
<dbReference type="Gene3D" id="2.40.50.90">
    <property type="match status" value="1"/>
</dbReference>
<dbReference type="SMART" id="SM00322">
    <property type="entry name" value="KH"/>
    <property type="match status" value="1"/>
</dbReference>
<name>A0A8J0UFK0_XENLA</name>
<dbReference type="CDD" id="cd22395">
    <property type="entry name" value="KH-I_AKAP1"/>
    <property type="match status" value="1"/>
</dbReference>
<keyword evidence="2" id="KW-0472">Membrane</keyword>
<dbReference type="RefSeq" id="XP_018102485.2">
    <property type="nucleotide sequence ID" value="XM_018246996.2"/>
</dbReference>
<dbReference type="PROSITE" id="PS50084">
    <property type="entry name" value="KH_TYPE_1"/>
    <property type="match status" value="1"/>
</dbReference>